<dbReference type="PANTHER" id="PTHR30055">
    <property type="entry name" value="HTH-TYPE TRANSCRIPTIONAL REGULATOR RUTR"/>
    <property type="match status" value="1"/>
</dbReference>
<feature type="domain" description="HTH tetR-type" evidence="3">
    <location>
        <begin position="13"/>
        <end position="73"/>
    </location>
</feature>
<dbReference type="GO" id="GO:0003700">
    <property type="term" value="F:DNA-binding transcription factor activity"/>
    <property type="evidence" value="ECO:0007669"/>
    <property type="project" value="TreeGrafter"/>
</dbReference>
<dbReference type="PANTHER" id="PTHR30055:SF223">
    <property type="entry name" value="HTH-TYPE TRANSCRIPTIONAL REGULATOR UIDR"/>
    <property type="match status" value="1"/>
</dbReference>
<gene>
    <name evidence="4" type="ORF">C5750_01275</name>
</gene>
<name>A0A2S9JWU0_9HYPH</name>
<sequence length="195" mass="21020">MSKTAAAKKMPKAQRREQLMETALGIIRTQGTDALTLGYLAERAGVSKPIAYEHFGTRAGLLIALYQQLDQQQVDDLLAALEQAPKQLGSVARLMSEAYMACYRSIGPEWHAISAALKGDEEMETFQKALIDGYVDLYCTALAPYSALSADELRLRCAGIIGAAEAISREMTCGCVDEATAAATLGSLILQWVAN</sequence>
<keyword evidence="1 2" id="KW-0238">DNA-binding</keyword>
<dbReference type="Pfam" id="PF00440">
    <property type="entry name" value="TetR_N"/>
    <property type="match status" value="1"/>
</dbReference>
<evidence type="ECO:0000313" key="5">
    <source>
        <dbReference type="Proteomes" id="UP000238563"/>
    </source>
</evidence>
<reference evidence="4 5" key="1">
    <citation type="submission" date="2018-02" db="EMBL/GenBank/DDBJ databases">
        <title>The draft genome of Phyllobacterium myrsinacearum DSM5892.</title>
        <authorList>
            <person name="Li L."/>
            <person name="Liu L."/>
            <person name="Zhang X."/>
            <person name="Wang T."/>
        </authorList>
    </citation>
    <scope>NUCLEOTIDE SEQUENCE [LARGE SCALE GENOMIC DNA]</scope>
    <source>
        <strain evidence="4 5">DSM 5892</strain>
    </source>
</reference>
<dbReference type="InterPro" id="IPR009057">
    <property type="entry name" value="Homeodomain-like_sf"/>
</dbReference>
<evidence type="ECO:0000256" key="1">
    <source>
        <dbReference type="ARBA" id="ARBA00023125"/>
    </source>
</evidence>
<dbReference type="Gene3D" id="1.10.357.10">
    <property type="entry name" value="Tetracycline Repressor, domain 2"/>
    <property type="match status" value="1"/>
</dbReference>
<protein>
    <submittedName>
        <fullName evidence="4">TetR family transcriptional regulator</fullName>
    </submittedName>
</protein>
<organism evidence="4 5">
    <name type="scientific">Phyllobacterium myrsinacearum</name>
    <dbReference type="NCBI Taxonomy" id="28101"/>
    <lineage>
        <taxon>Bacteria</taxon>
        <taxon>Pseudomonadati</taxon>
        <taxon>Pseudomonadota</taxon>
        <taxon>Alphaproteobacteria</taxon>
        <taxon>Hyphomicrobiales</taxon>
        <taxon>Phyllobacteriaceae</taxon>
        <taxon>Phyllobacterium</taxon>
    </lineage>
</organism>
<dbReference type="PRINTS" id="PR00455">
    <property type="entry name" value="HTHTETR"/>
</dbReference>
<keyword evidence="5" id="KW-1185">Reference proteome</keyword>
<evidence type="ECO:0000313" key="4">
    <source>
        <dbReference type="EMBL" id="PRD57817.1"/>
    </source>
</evidence>
<dbReference type="EMBL" id="PVBT01000001">
    <property type="protein sequence ID" value="PRD57817.1"/>
    <property type="molecule type" value="Genomic_DNA"/>
</dbReference>
<dbReference type="Proteomes" id="UP000238563">
    <property type="component" value="Unassembled WGS sequence"/>
</dbReference>
<dbReference type="PROSITE" id="PS50977">
    <property type="entry name" value="HTH_TETR_2"/>
    <property type="match status" value="1"/>
</dbReference>
<dbReference type="AlphaFoldDB" id="A0A2S9JWU0"/>
<dbReference type="SUPFAM" id="SSF46689">
    <property type="entry name" value="Homeodomain-like"/>
    <property type="match status" value="1"/>
</dbReference>
<proteinExistence type="predicted"/>
<feature type="DNA-binding region" description="H-T-H motif" evidence="2">
    <location>
        <begin position="36"/>
        <end position="55"/>
    </location>
</feature>
<evidence type="ECO:0000256" key="2">
    <source>
        <dbReference type="PROSITE-ProRule" id="PRU00335"/>
    </source>
</evidence>
<dbReference type="InterPro" id="IPR001647">
    <property type="entry name" value="HTH_TetR"/>
</dbReference>
<dbReference type="GO" id="GO:0000976">
    <property type="term" value="F:transcription cis-regulatory region binding"/>
    <property type="evidence" value="ECO:0007669"/>
    <property type="project" value="TreeGrafter"/>
</dbReference>
<dbReference type="OrthoDB" id="70491at2"/>
<dbReference type="InterPro" id="IPR050109">
    <property type="entry name" value="HTH-type_TetR-like_transc_reg"/>
</dbReference>
<evidence type="ECO:0000259" key="3">
    <source>
        <dbReference type="PROSITE" id="PS50977"/>
    </source>
</evidence>
<accession>A0A2S9JWU0</accession>
<dbReference type="RefSeq" id="WP_105732058.1">
    <property type="nucleotide sequence ID" value="NZ_PVBT01000001.1"/>
</dbReference>
<comment type="caution">
    <text evidence="4">The sequence shown here is derived from an EMBL/GenBank/DDBJ whole genome shotgun (WGS) entry which is preliminary data.</text>
</comment>